<accession>A0ABY0IZK5</accession>
<keyword evidence="2" id="KW-1185">Reference proteome</keyword>
<gene>
    <name evidence="1" type="ORF">SAMEA2273443_01563</name>
</gene>
<comment type="caution">
    <text evidence="1">The sequence shown here is derived from an EMBL/GenBank/DDBJ whole genome shotgun (WGS) entry which is preliminary data.</text>
</comment>
<dbReference type="Proteomes" id="UP000077063">
    <property type="component" value="Unassembled WGS sequence"/>
</dbReference>
<organism evidence="1 2">
    <name type="scientific">Enterobacter roggenkampii</name>
    <dbReference type="NCBI Taxonomy" id="1812935"/>
    <lineage>
        <taxon>Bacteria</taxon>
        <taxon>Pseudomonadati</taxon>
        <taxon>Pseudomonadota</taxon>
        <taxon>Gammaproteobacteria</taxon>
        <taxon>Enterobacterales</taxon>
        <taxon>Enterobacteriaceae</taxon>
        <taxon>Enterobacter</taxon>
        <taxon>Enterobacter cloacae complex</taxon>
    </lineage>
</organism>
<proteinExistence type="predicted"/>
<name>A0ABY0IZK5_9ENTR</name>
<sequence>MSLMLLLFESGYLILKYVKKRSFSRIAMLSDHNMSLLFLDGANEQFPFDGLPIRMLMMVLGR</sequence>
<dbReference type="EMBL" id="FKDK01000005">
    <property type="protein sequence ID" value="SAA32117.1"/>
    <property type="molecule type" value="Genomic_DNA"/>
</dbReference>
<evidence type="ECO:0000313" key="1">
    <source>
        <dbReference type="EMBL" id="SAA32117.1"/>
    </source>
</evidence>
<reference evidence="1 2" key="1">
    <citation type="submission" date="2016-03" db="EMBL/GenBank/DDBJ databases">
        <authorList>
            <consortium name="Pathogen Informatics"/>
        </authorList>
    </citation>
    <scope>NUCLEOTIDE SEQUENCE [LARGE SCALE GENOMIC DNA]</scope>
    <source>
        <strain evidence="2">e2161</strain>
    </source>
</reference>
<evidence type="ECO:0000313" key="2">
    <source>
        <dbReference type="Proteomes" id="UP000077063"/>
    </source>
</evidence>
<protein>
    <submittedName>
        <fullName evidence="1">Uncharacterized protein</fullName>
    </submittedName>
</protein>